<comment type="caution">
    <text evidence="3">The sequence shown here is derived from an EMBL/GenBank/DDBJ whole genome shotgun (WGS) entry which is preliminary data.</text>
</comment>
<dbReference type="EMBL" id="BTFZ01000006">
    <property type="protein sequence ID" value="GMM35424.1"/>
    <property type="molecule type" value="Genomic_DNA"/>
</dbReference>
<dbReference type="RefSeq" id="XP_064852424.1">
    <property type="nucleotide sequence ID" value="XM_064996352.1"/>
</dbReference>
<protein>
    <submittedName>
        <fullName evidence="3">Ilm1 protein</fullName>
    </submittedName>
</protein>
<dbReference type="Proteomes" id="UP001360560">
    <property type="component" value="Unassembled WGS sequence"/>
</dbReference>
<gene>
    <name evidence="3" type="ORF">DASC09_027490</name>
</gene>
<feature type="region of interest" description="Disordered" evidence="1">
    <location>
        <begin position="189"/>
        <end position="215"/>
    </location>
</feature>
<sequence>MAFVSSVTLSYWRCAFLLTIAFLLIKSPETIIYNTYILFFAHVFNNVVADTLAETKNLPVVGIIGSLLALNALSDLVAIFSISNLFSRPPILDAKNMRDIHENEIAKSRVDNKELYFTYFENLVPLRLLFFFALTGYSYISENPLVANNLVSTYGFIEIWFNFVIFNNLREEKVKRYKSGYFNMNDMLDRDDDYSDEDEVDETAEQEVEEEAQEQ</sequence>
<reference evidence="3 4" key="1">
    <citation type="journal article" date="2023" name="Elife">
        <title>Identification of key yeast species and microbe-microbe interactions impacting larval growth of Drosophila in the wild.</title>
        <authorList>
            <person name="Mure A."/>
            <person name="Sugiura Y."/>
            <person name="Maeda R."/>
            <person name="Honda K."/>
            <person name="Sakurai N."/>
            <person name="Takahashi Y."/>
            <person name="Watada M."/>
            <person name="Katoh T."/>
            <person name="Gotoh A."/>
            <person name="Gotoh Y."/>
            <person name="Taniguchi I."/>
            <person name="Nakamura K."/>
            <person name="Hayashi T."/>
            <person name="Katayama T."/>
            <person name="Uemura T."/>
            <person name="Hattori Y."/>
        </authorList>
    </citation>
    <scope>NUCLEOTIDE SEQUENCE [LARGE SCALE GENOMIC DNA]</scope>
    <source>
        <strain evidence="3 4">SC-9</strain>
    </source>
</reference>
<keyword evidence="2" id="KW-0472">Membrane</keyword>
<dbReference type="InterPro" id="IPR018815">
    <property type="entry name" value="Incr_loss_mito_DNA_1"/>
</dbReference>
<evidence type="ECO:0000313" key="4">
    <source>
        <dbReference type="Proteomes" id="UP001360560"/>
    </source>
</evidence>
<evidence type="ECO:0000313" key="3">
    <source>
        <dbReference type="EMBL" id="GMM35424.1"/>
    </source>
</evidence>
<keyword evidence="2" id="KW-0812">Transmembrane</keyword>
<feature type="transmembrane region" description="Helical" evidence="2">
    <location>
        <begin position="60"/>
        <end position="86"/>
    </location>
</feature>
<dbReference type="GeneID" id="90073403"/>
<feature type="transmembrane region" description="Helical" evidence="2">
    <location>
        <begin position="151"/>
        <end position="169"/>
    </location>
</feature>
<organism evidence="3 4">
    <name type="scientific">Saccharomycopsis crataegensis</name>
    <dbReference type="NCBI Taxonomy" id="43959"/>
    <lineage>
        <taxon>Eukaryota</taxon>
        <taxon>Fungi</taxon>
        <taxon>Dikarya</taxon>
        <taxon>Ascomycota</taxon>
        <taxon>Saccharomycotina</taxon>
        <taxon>Saccharomycetes</taxon>
        <taxon>Saccharomycopsidaceae</taxon>
        <taxon>Saccharomycopsis</taxon>
    </lineage>
</organism>
<name>A0AAV5QL37_9ASCO</name>
<accession>A0AAV5QL37</accession>
<dbReference type="PANTHER" id="PTHR28029">
    <property type="entry name" value="PROTEIN ILM1"/>
    <property type="match status" value="1"/>
</dbReference>
<feature type="transmembrane region" description="Helical" evidence="2">
    <location>
        <begin position="116"/>
        <end position="139"/>
    </location>
</feature>
<feature type="transmembrane region" description="Helical" evidence="2">
    <location>
        <begin position="31"/>
        <end position="48"/>
    </location>
</feature>
<proteinExistence type="predicted"/>
<evidence type="ECO:0000256" key="2">
    <source>
        <dbReference type="SAM" id="Phobius"/>
    </source>
</evidence>
<dbReference type="AlphaFoldDB" id="A0AAV5QL37"/>
<dbReference type="Pfam" id="PF10311">
    <property type="entry name" value="Ilm1"/>
    <property type="match status" value="1"/>
</dbReference>
<keyword evidence="4" id="KW-1185">Reference proteome</keyword>
<evidence type="ECO:0000256" key="1">
    <source>
        <dbReference type="SAM" id="MobiDB-lite"/>
    </source>
</evidence>
<keyword evidence="2" id="KW-1133">Transmembrane helix</keyword>
<dbReference type="PANTHER" id="PTHR28029:SF1">
    <property type="entry name" value="PROTEIN ILM1"/>
    <property type="match status" value="1"/>
</dbReference>